<accession>A0A841H240</accession>
<dbReference type="PANTHER" id="PTHR33473:SF19">
    <property type="entry name" value="ATP-DEPENDENT CLP PROTEASE ADAPTER PROTEIN CLPS"/>
    <property type="match status" value="1"/>
</dbReference>
<dbReference type="Gene3D" id="3.30.1390.10">
    <property type="match status" value="1"/>
</dbReference>
<sequence length="107" mass="12220">MSNPDVPAREGQPDLAVQERTRTAHPRMYRVMLHNDDYTTMEYVVDVLMRHFGRSEPEALRIMLQVHHKGAGVAGVFTRDEAETRAAEVMDEARGRGFPLRLTTEPE</sequence>
<dbReference type="SUPFAM" id="SSF54736">
    <property type="entry name" value="ClpS-like"/>
    <property type="match status" value="1"/>
</dbReference>
<dbReference type="GO" id="GO:0008233">
    <property type="term" value="F:peptidase activity"/>
    <property type="evidence" value="ECO:0007669"/>
    <property type="project" value="UniProtKB-KW"/>
</dbReference>
<protein>
    <recommendedName>
        <fullName evidence="1">ATP-dependent Clp protease adapter protein ClpS</fullName>
    </recommendedName>
</protein>
<proteinExistence type="inferred from homology"/>
<reference evidence="4 5" key="1">
    <citation type="submission" date="2020-08" db="EMBL/GenBank/DDBJ databases">
        <title>Genomic Encyclopedia of Type Strains, Phase IV (KMG-IV): sequencing the most valuable type-strain genomes for metagenomic binning, comparative biology and taxonomic classification.</title>
        <authorList>
            <person name="Goeker M."/>
        </authorList>
    </citation>
    <scope>NUCLEOTIDE SEQUENCE [LARGE SCALE GENOMIC DNA]</scope>
    <source>
        <strain evidence="4 5">DSM 29007</strain>
    </source>
</reference>
<keyword evidence="5" id="KW-1185">Reference proteome</keyword>
<dbReference type="InterPro" id="IPR014719">
    <property type="entry name" value="Ribosomal_bL12_C/ClpS-like"/>
</dbReference>
<feature type="domain" description="Adaptor protein ClpS core" evidence="3">
    <location>
        <begin position="25"/>
        <end position="103"/>
    </location>
</feature>
<feature type="compositionally biased region" description="Basic and acidic residues" evidence="2">
    <location>
        <begin position="7"/>
        <end position="22"/>
    </location>
</feature>
<evidence type="ECO:0000313" key="5">
    <source>
        <dbReference type="Proteomes" id="UP000582837"/>
    </source>
</evidence>
<organism evidence="4 5">
    <name type="scientific">Longimicrobium terrae</name>
    <dbReference type="NCBI Taxonomy" id="1639882"/>
    <lineage>
        <taxon>Bacteria</taxon>
        <taxon>Pseudomonadati</taxon>
        <taxon>Gemmatimonadota</taxon>
        <taxon>Longimicrobiia</taxon>
        <taxon>Longimicrobiales</taxon>
        <taxon>Longimicrobiaceae</taxon>
        <taxon>Longimicrobium</taxon>
    </lineage>
</organism>
<dbReference type="FunFam" id="3.30.1390.10:FF:000002">
    <property type="entry name" value="ATP-dependent Clp protease adapter protein ClpS"/>
    <property type="match status" value="1"/>
</dbReference>
<evidence type="ECO:0000259" key="3">
    <source>
        <dbReference type="Pfam" id="PF02617"/>
    </source>
</evidence>
<comment type="subunit">
    <text evidence="1">Binds to the N-terminal domain of the chaperone ClpA.</text>
</comment>
<evidence type="ECO:0000313" key="4">
    <source>
        <dbReference type="EMBL" id="MBB6072063.1"/>
    </source>
</evidence>
<keyword evidence="4" id="KW-0378">Hydrolase</keyword>
<evidence type="ECO:0000256" key="2">
    <source>
        <dbReference type="SAM" id="MobiDB-lite"/>
    </source>
</evidence>
<comment type="function">
    <text evidence="1">Involved in the modulation of the specificity of the ClpAP-mediated ATP-dependent protein degradation.</text>
</comment>
<dbReference type="Pfam" id="PF02617">
    <property type="entry name" value="ClpS"/>
    <property type="match status" value="1"/>
</dbReference>
<dbReference type="GO" id="GO:0006508">
    <property type="term" value="P:proteolysis"/>
    <property type="evidence" value="ECO:0007669"/>
    <property type="project" value="UniProtKB-UniRule"/>
</dbReference>
<gene>
    <name evidence="1" type="primary">clpS</name>
    <name evidence="4" type="ORF">HNQ61_003724</name>
</gene>
<dbReference type="GO" id="GO:0030163">
    <property type="term" value="P:protein catabolic process"/>
    <property type="evidence" value="ECO:0007669"/>
    <property type="project" value="InterPro"/>
</dbReference>
<dbReference type="EMBL" id="JACHIA010000012">
    <property type="protein sequence ID" value="MBB6072063.1"/>
    <property type="molecule type" value="Genomic_DNA"/>
</dbReference>
<dbReference type="Proteomes" id="UP000582837">
    <property type="component" value="Unassembled WGS sequence"/>
</dbReference>
<dbReference type="InterPro" id="IPR022935">
    <property type="entry name" value="ClpS"/>
</dbReference>
<dbReference type="AlphaFoldDB" id="A0A841H240"/>
<dbReference type="InterPro" id="IPR003769">
    <property type="entry name" value="ClpS_core"/>
</dbReference>
<keyword evidence="4" id="KW-0645">Protease</keyword>
<dbReference type="PANTHER" id="PTHR33473">
    <property type="entry name" value="ATP-DEPENDENT CLP PROTEASE ADAPTER PROTEIN CLPS1, CHLOROPLASTIC"/>
    <property type="match status" value="1"/>
</dbReference>
<evidence type="ECO:0000256" key="1">
    <source>
        <dbReference type="HAMAP-Rule" id="MF_00302"/>
    </source>
</evidence>
<dbReference type="HAMAP" id="MF_00302">
    <property type="entry name" value="ClpS"/>
    <property type="match status" value="1"/>
</dbReference>
<feature type="region of interest" description="Disordered" evidence="2">
    <location>
        <begin position="1"/>
        <end position="23"/>
    </location>
</feature>
<comment type="similarity">
    <text evidence="1">Belongs to the ClpS family.</text>
</comment>
<name>A0A841H240_9BACT</name>
<dbReference type="RefSeq" id="WP_170034787.1">
    <property type="nucleotide sequence ID" value="NZ_JABDTL010000001.1"/>
</dbReference>
<comment type="caution">
    <text evidence="4">The sequence shown here is derived from an EMBL/GenBank/DDBJ whole genome shotgun (WGS) entry which is preliminary data.</text>
</comment>